<proteinExistence type="predicted"/>
<feature type="DNA-binding region" description="OmpR/PhoB-type" evidence="3">
    <location>
        <begin position="130"/>
        <end position="229"/>
    </location>
</feature>
<dbReference type="OrthoDB" id="9793321at2"/>
<dbReference type="InterPro" id="IPR001867">
    <property type="entry name" value="OmpR/PhoB-type_DNA-bd"/>
</dbReference>
<dbReference type="Proteomes" id="UP000427769">
    <property type="component" value="Chromosome"/>
</dbReference>
<dbReference type="Gene3D" id="6.10.250.690">
    <property type="match status" value="1"/>
</dbReference>
<evidence type="ECO:0000259" key="4">
    <source>
        <dbReference type="PROSITE" id="PS50110"/>
    </source>
</evidence>
<protein>
    <submittedName>
        <fullName evidence="6">DNA-binding response regulator</fullName>
    </submittedName>
</protein>
<dbReference type="GO" id="GO:0032993">
    <property type="term" value="C:protein-DNA complex"/>
    <property type="evidence" value="ECO:0007669"/>
    <property type="project" value="TreeGrafter"/>
</dbReference>
<sequence>MATGDTILMISCDLELVEQIETHMEVNGFGTKALNPGEDPQARIGEISPAMVVVDSTMPGMNGFFACREIRKGYDGPILFLNGESDDLDELLAFETGADDYIARPLHPRIMAARINALLKRNRVPGQSTTNPVAVGDLVVDPSRREAYLNDSPLRLTTTQFDLLWHLANHTGTVVSRDDLNRVLYKTDYNGIDRSIDVYISRIRRKLGDDPTEPVYLKTVRGVGYIFTAPNGNRI</sequence>
<organism evidence="6 7">
    <name type="scientific">Desulfosarcina widdelii</name>
    <dbReference type="NCBI Taxonomy" id="947919"/>
    <lineage>
        <taxon>Bacteria</taxon>
        <taxon>Pseudomonadati</taxon>
        <taxon>Thermodesulfobacteriota</taxon>
        <taxon>Desulfobacteria</taxon>
        <taxon>Desulfobacterales</taxon>
        <taxon>Desulfosarcinaceae</taxon>
        <taxon>Desulfosarcina</taxon>
    </lineage>
</organism>
<dbReference type="Pfam" id="PF00486">
    <property type="entry name" value="Trans_reg_C"/>
    <property type="match status" value="1"/>
</dbReference>
<dbReference type="PANTHER" id="PTHR48111">
    <property type="entry name" value="REGULATOR OF RPOS"/>
    <property type="match status" value="1"/>
</dbReference>
<dbReference type="SMART" id="SM00448">
    <property type="entry name" value="REC"/>
    <property type="match status" value="1"/>
</dbReference>
<dbReference type="GO" id="GO:0000156">
    <property type="term" value="F:phosphorelay response regulator activity"/>
    <property type="evidence" value="ECO:0007669"/>
    <property type="project" value="TreeGrafter"/>
</dbReference>
<keyword evidence="1 3" id="KW-0238">DNA-binding</keyword>
<keyword evidence="7" id="KW-1185">Reference proteome</keyword>
<feature type="domain" description="OmpR/PhoB-type" evidence="5">
    <location>
        <begin position="130"/>
        <end position="229"/>
    </location>
</feature>
<gene>
    <name evidence="6" type="ORF">DSCW_26750</name>
</gene>
<dbReference type="PANTHER" id="PTHR48111:SF47">
    <property type="entry name" value="TRANSCRIPTIONAL REGULATORY PROTEIN RSTA"/>
    <property type="match status" value="1"/>
</dbReference>
<dbReference type="PROSITE" id="PS51755">
    <property type="entry name" value="OMPR_PHOB"/>
    <property type="match status" value="1"/>
</dbReference>
<dbReference type="GO" id="GO:0000976">
    <property type="term" value="F:transcription cis-regulatory region binding"/>
    <property type="evidence" value="ECO:0007669"/>
    <property type="project" value="TreeGrafter"/>
</dbReference>
<dbReference type="InterPro" id="IPR039420">
    <property type="entry name" value="WalR-like"/>
</dbReference>
<dbReference type="InterPro" id="IPR011006">
    <property type="entry name" value="CheY-like_superfamily"/>
</dbReference>
<dbReference type="SUPFAM" id="SSF46894">
    <property type="entry name" value="C-terminal effector domain of the bipartite response regulators"/>
    <property type="match status" value="1"/>
</dbReference>
<name>A0A5K7Z2R7_9BACT</name>
<evidence type="ECO:0000256" key="3">
    <source>
        <dbReference type="PROSITE-ProRule" id="PRU01091"/>
    </source>
</evidence>
<dbReference type="InterPro" id="IPR001789">
    <property type="entry name" value="Sig_transdc_resp-reg_receiver"/>
</dbReference>
<evidence type="ECO:0000313" key="7">
    <source>
        <dbReference type="Proteomes" id="UP000427769"/>
    </source>
</evidence>
<feature type="modified residue" description="4-aspartylphosphate" evidence="2">
    <location>
        <position position="55"/>
    </location>
</feature>
<dbReference type="GO" id="GO:0005829">
    <property type="term" value="C:cytosol"/>
    <property type="evidence" value="ECO:0007669"/>
    <property type="project" value="TreeGrafter"/>
</dbReference>
<dbReference type="GO" id="GO:0006355">
    <property type="term" value="P:regulation of DNA-templated transcription"/>
    <property type="evidence" value="ECO:0007669"/>
    <property type="project" value="InterPro"/>
</dbReference>
<dbReference type="PROSITE" id="PS50110">
    <property type="entry name" value="RESPONSE_REGULATORY"/>
    <property type="match status" value="1"/>
</dbReference>
<evidence type="ECO:0000256" key="1">
    <source>
        <dbReference type="ARBA" id="ARBA00023125"/>
    </source>
</evidence>
<evidence type="ECO:0000256" key="2">
    <source>
        <dbReference type="PROSITE-ProRule" id="PRU00169"/>
    </source>
</evidence>
<keyword evidence="2" id="KW-0597">Phosphoprotein</keyword>
<accession>A0A5K7Z2R7</accession>
<reference evidence="6 7" key="1">
    <citation type="submission" date="2019-11" db="EMBL/GenBank/DDBJ databases">
        <title>Comparative genomics of hydrocarbon-degrading Desulfosarcina strains.</title>
        <authorList>
            <person name="Watanabe M."/>
            <person name="Kojima H."/>
            <person name="Fukui M."/>
        </authorList>
    </citation>
    <scope>NUCLEOTIDE SEQUENCE [LARGE SCALE GENOMIC DNA]</scope>
    <source>
        <strain evidence="6 7">PP31</strain>
    </source>
</reference>
<evidence type="ECO:0000259" key="5">
    <source>
        <dbReference type="PROSITE" id="PS51755"/>
    </source>
</evidence>
<evidence type="ECO:0000313" key="6">
    <source>
        <dbReference type="EMBL" id="BBO75258.1"/>
    </source>
</evidence>
<feature type="domain" description="Response regulatory" evidence="4">
    <location>
        <begin position="6"/>
        <end position="119"/>
    </location>
</feature>
<dbReference type="Gene3D" id="3.40.50.2300">
    <property type="match status" value="1"/>
</dbReference>
<dbReference type="SMART" id="SM00862">
    <property type="entry name" value="Trans_reg_C"/>
    <property type="match status" value="1"/>
</dbReference>
<dbReference type="EMBL" id="AP021875">
    <property type="protein sequence ID" value="BBO75258.1"/>
    <property type="molecule type" value="Genomic_DNA"/>
</dbReference>
<dbReference type="SUPFAM" id="SSF52172">
    <property type="entry name" value="CheY-like"/>
    <property type="match status" value="1"/>
</dbReference>
<dbReference type="Pfam" id="PF00072">
    <property type="entry name" value="Response_reg"/>
    <property type="match status" value="1"/>
</dbReference>
<dbReference type="Gene3D" id="1.10.10.10">
    <property type="entry name" value="Winged helix-like DNA-binding domain superfamily/Winged helix DNA-binding domain"/>
    <property type="match status" value="1"/>
</dbReference>
<dbReference type="KEGG" id="dwd:DSCW_26750"/>
<dbReference type="InterPro" id="IPR036388">
    <property type="entry name" value="WH-like_DNA-bd_sf"/>
</dbReference>
<dbReference type="CDD" id="cd00383">
    <property type="entry name" value="trans_reg_C"/>
    <property type="match status" value="1"/>
</dbReference>
<dbReference type="InterPro" id="IPR016032">
    <property type="entry name" value="Sig_transdc_resp-reg_C-effctor"/>
</dbReference>
<dbReference type="AlphaFoldDB" id="A0A5K7Z2R7"/>
<dbReference type="RefSeq" id="WP_155304199.1">
    <property type="nucleotide sequence ID" value="NZ_AP021875.1"/>
</dbReference>